<evidence type="ECO:0000313" key="4">
    <source>
        <dbReference type="Proteomes" id="UP000030671"/>
    </source>
</evidence>
<evidence type="ECO:0000256" key="2">
    <source>
        <dbReference type="SAM" id="MobiDB-lite"/>
    </source>
</evidence>
<dbReference type="Proteomes" id="UP000030671">
    <property type="component" value="Unassembled WGS sequence"/>
</dbReference>
<evidence type="ECO:0000313" key="3">
    <source>
        <dbReference type="EMBL" id="ETW84329.1"/>
    </source>
</evidence>
<feature type="compositionally biased region" description="Low complexity" evidence="2">
    <location>
        <begin position="566"/>
        <end position="584"/>
    </location>
</feature>
<protein>
    <submittedName>
        <fullName evidence="3">Uncharacterized protein</fullName>
    </submittedName>
</protein>
<evidence type="ECO:0000256" key="1">
    <source>
        <dbReference type="SAM" id="Coils"/>
    </source>
</evidence>
<dbReference type="HOGENOM" id="CLU_025579_0_0_1"/>
<dbReference type="GeneID" id="20670124"/>
<gene>
    <name evidence="3" type="ORF">HETIRDRAFT_314447</name>
</gene>
<dbReference type="EMBL" id="KI925456">
    <property type="protein sequence ID" value="ETW84329.1"/>
    <property type="molecule type" value="Genomic_DNA"/>
</dbReference>
<name>W4KF38_HETIT</name>
<dbReference type="KEGG" id="hir:HETIRDRAFT_314447"/>
<dbReference type="RefSeq" id="XP_009544012.1">
    <property type="nucleotide sequence ID" value="XM_009545717.1"/>
</dbReference>
<dbReference type="STRING" id="747525.W4KF38"/>
<dbReference type="AlphaFoldDB" id="W4KF38"/>
<organism evidence="3 4">
    <name type="scientific">Heterobasidion irregulare (strain TC 32-1)</name>
    <dbReference type="NCBI Taxonomy" id="747525"/>
    <lineage>
        <taxon>Eukaryota</taxon>
        <taxon>Fungi</taxon>
        <taxon>Dikarya</taxon>
        <taxon>Basidiomycota</taxon>
        <taxon>Agaricomycotina</taxon>
        <taxon>Agaricomycetes</taxon>
        <taxon>Russulales</taxon>
        <taxon>Bondarzewiaceae</taxon>
        <taxon>Heterobasidion</taxon>
        <taxon>Heterobasidion annosum species complex</taxon>
    </lineage>
</organism>
<keyword evidence="1" id="KW-0175">Coiled coil</keyword>
<dbReference type="eggNOG" id="ENOG502SIP5">
    <property type="taxonomic scope" value="Eukaryota"/>
</dbReference>
<proteinExistence type="predicted"/>
<keyword evidence="4" id="KW-1185">Reference proteome</keyword>
<feature type="region of interest" description="Disordered" evidence="2">
    <location>
        <begin position="565"/>
        <end position="591"/>
    </location>
</feature>
<reference evidence="3 4" key="1">
    <citation type="journal article" date="2012" name="New Phytol.">
        <title>Insight into trade-off between wood decay and parasitism from the genome of a fungal forest pathogen.</title>
        <authorList>
            <person name="Olson A."/>
            <person name="Aerts A."/>
            <person name="Asiegbu F."/>
            <person name="Belbahri L."/>
            <person name="Bouzid O."/>
            <person name="Broberg A."/>
            <person name="Canback B."/>
            <person name="Coutinho P.M."/>
            <person name="Cullen D."/>
            <person name="Dalman K."/>
            <person name="Deflorio G."/>
            <person name="van Diepen L.T."/>
            <person name="Dunand C."/>
            <person name="Duplessis S."/>
            <person name="Durling M."/>
            <person name="Gonthier P."/>
            <person name="Grimwood J."/>
            <person name="Fossdal C.G."/>
            <person name="Hansson D."/>
            <person name="Henrissat B."/>
            <person name="Hietala A."/>
            <person name="Himmelstrand K."/>
            <person name="Hoffmeister D."/>
            <person name="Hogberg N."/>
            <person name="James T.Y."/>
            <person name="Karlsson M."/>
            <person name="Kohler A."/>
            <person name="Kues U."/>
            <person name="Lee Y.H."/>
            <person name="Lin Y.C."/>
            <person name="Lind M."/>
            <person name="Lindquist E."/>
            <person name="Lombard V."/>
            <person name="Lucas S."/>
            <person name="Lunden K."/>
            <person name="Morin E."/>
            <person name="Murat C."/>
            <person name="Park J."/>
            <person name="Raffaello T."/>
            <person name="Rouze P."/>
            <person name="Salamov A."/>
            <person name="Schmutz J."/>
            <person name="Solheim H."/>
            <person name="Stahlberg J."/>
            <person name="Velez H."/>
            <person name="de Vries R.P."/>
            <person name="Wiebenga A."/>
            <person name="Woodward S."/>
            <person name="Yakovlev I."/>
            <person name="Garbelotto M."/>
            <person name="Martin F."/>
            <person name="Grigoriev I.V."/>
            <person name="Stenlid J."/>
        </authorList>
    </citation>
    <scope>NUCLEOTIDE SEQUENCE [LARGE SCALE GENOMIC DNA]</scope>
    <source>
        <strain evidence="3 4">TC 32-1</strain>
    </source>
</reference>
<accession>W4KF38</accession>
<dbReference type="InParanoid" id="W4KF38"/>
<dbReference type="OrthoDB" id="276151at2759"/>
<feature type="coiled-coil region" evidence="1">
    <location>
        <begin position="496"/>
        <end position="523"/>
    </location>
</feature>
<sequence length="591" mass="67043">MRDLLDSLDSSVVDHRIAWGRYIDVLNFLGLEQLPLEIHQRVLRGCVPTVTMMRSSSAKQLRTRYYPSEPHEYESRFQSVIRNIRSAGEIPTVDDFNFILEHFAAVGHYLGSRWVIKEMAFLNVEPRTKTYGLCLQALAHRLRLPCAEELRPRLLEDVTATCREFINDMWANNKPFTSVNMDLAIRILREVSDDEGFDRLLKLGYGIDLSFPDGMPAELTDREIATAVSQGAKPTRPSLQPLSTAALNTIVDTLGRSGRISKMVLAFEVLTQPLPQTSTPPSSFEDEEDDNFPQSSSFLPQYRFPHAKPNITTYNMLVRHAAKAGHAVFARHYVLQALEQDRIEDRRVRGDVLRLPLDSIVAPSLAVNRGTLLPIFGEANRDKNIELMRFTHKAIERILRRKNADILYYEEWKVTRLGEESDGIEAEFVSETQEEGIGIDDSVDSVDSVAPLSFFTPSTLTDSAPSPTLSLPDVDSDTPAISPPPAPKVFNVNLHLDILYRDRAELEELLNRVNDVLSRTLQRVKERLGRRVWGAKDIYLATQGRSQVSREHWRKIVRYKDVIRPQRSSTTARSGARTSSSRQQWHSPSPS</sequence>
<feature type="region of interest" description="Disordered" evidence="2">
    <location>
        <begin position="461"/>
        <end position="483"/>
    </location>
</feature>